<comment type="similarity">
    <text evidence="1">Belongs to the Rv1128c/1148c/1588c/1702c/1945/3466 family.</text>
</comment>
<dbReference type="RefSeq" id="WP_320942253.1">
    <property type="nucleotide sequence ID" value="NZ_CP139368.1"/>
</dbReference>
<dbReference type="Proteomes" id="UP001323798">
    <property type="component" value="Chromosome"/>
</dbReference>
<reference evidence="4 5" key="1">
    <citation type="submission" date="2023-11" db="EMBL/GenBank/DDBJ databases">
        <title>Genome sequence of Microbacterium rhizosphaerae KACC 19337.</title>
        <authorList>
            <person name="Choi H."/>
            <person name="Kim S."/>
            <person name="Kim Y."/>
            <person name="Kwon S.-W."/>
            <person name="Heo J."/>
        </authorList>
    </citation>
    <scope>NUCLEOTIDE SEQUENCE [LARGE SCALE GENOMIC DNA]</scope>
    <source>
        <strain evidence="4 5">KACC 19337</strain>
    </source>
</reference>
<dbReference type="CDD" id="cd00085">
    <property type="entry name" value="HNHc"/>
    <property type="match status" value="1"/>
</dbReference>
<proteinExistence type="inferred from homology"/>
<dbReference type="SMART" id="SM00507">
    <property type="entry name" value="HNHc"/>
    <property type="match status" value="1"/>
</dbReference>
<feature type="domain" description="HNH nuclease" evidence="3">
    <location>
        <begin position="368"/>
        <end position="419"/>
    </location>
</feature>
<protein>
    <submittedName>
        <fullName evidence="4">DUF222 domain-containing protein</fullName>
    </submittedName>
</protein>
<organism evidence="4 5">
    <name type="scientific">Microbacterium rhizosphaerae</name>
    <dbReference type="NCBI Taxonomy" id="1678237"/>
    <lineage>
        <taxon>Bacteria</taxon>
        <taxon>Bacillati</taxon>
        <taxon>Actinomycetota</taxon>
        <taxon>Actinomycetes</taxon>
        <taxon>Micrococcales</taxon>
        <taxon>Microbacteriaceae</taxon>
        <taxon>Microbacterium</taxon>
    </lineage>
</organism>
<evidence type="ECO:0000313" key="5">
    <source>
        <dbReference type="Proteomes" id="UP001323798"/>
    </source>
</evidence>
<dbReference type="EMBL" id="CP139368">
    <property type="protein sequence ID" value="WPR89539.1"/>
    <property type="molecule type" value="Genomic_DNA"/>
</dbReference>
<feature type="region of interest" description="Disordered" evidence="2">
    <location>
        <begin position="241"/>
        <end position="274"/>
    </location>
</feature>
<dbReference type="Pfam" id="PF02720">
    <property type="entry name" value="DUF222"/>
    <property type="match status" value="1"/>
</dbReference>
<name>A0ABZ0SMW4_9MICO</name>
<evidence type="ECO:0000313" key="4">
    <source>
        <dbReference type="EMBL" id="WPR89539.1"/>
    </source>
</evidence>
<accession>A0ABZ0SMW4</accession>
<dbReference type="InterPro" id="IPR002711">
    <property type="entry name" value="HNH"/>
</dbReference>
<sequence length="472" mass="49920">MDSPLTGLSAALAAAEAAWGPRQDAMELPEPDLIAVNDALGLLRRRLDAVHAAVASQIARASSVDLGADALAKKQGHRSPTALIAATSGTSTADAARLLRIGDATAPRAVFGDTMPARRPAVAEALKTGEIGAQAADAIIALLDKVGRRATRAGVDAAERTLVDQAAGLSLDQLRKILLRAEAQLDPQGVASREAELRDARSLRVYQRDGLVHLNGVFDSETASPIVTAIEALVSADFRSGDDPRPANRAADGFVSGIPDESQPRPEGETAPRTLPQRQADALALLARHYLACAHTEQPVAGATVIVRITLQELLTETGAATIDGIDQPVTASTARRMAAGGGVIAAVFEAHSELLDWGREKRFATRAQRLALVERDGGCAMCGAPPGITRAHHIRWWTRDAGPTDLANLVLLCEACHHRIHDNGLGRSDRWSRCGRRGVVPAARPRRSGPNASPRRTSAIRLCSLTRTAPR</sequence>
<dbReference type="Pfam" id="PF01844">
    <property type="entry name" value="HNH"/>
    <property type="match status" value="1"/>
</dbReference>
<evidence type="ECO:0000256" key="1">
    <source>
        <dbReference type="ARBA" id="ARBA00023450"/>
    </source>
</evidence>
<dbReference type="InterPro" id="IPR003870">
    <property type="entry name" value="DUF222"/>
</dbReference>
<dbReference type="InterPro" id="IPR003615">
    <property type="entry name" value="HNH_nuc"/>
</dbReference>
<evidence type="ECO:0000256" key="2">
    <source>
        <dbReference type="SAM" id="MobiDB-lite"/>
    </source>
</evidence>
<gene>
    <name evidence="4" type="ORF">SM116_17550</name>
</gene>
<dbReference type="Gene3D" id="1.10.30.50">
    <property type="match status" value="1"/>
</dbReference>
<keyword evidence="5" id="KW-1185">Reference proteome</keyword>
<evidence type="ECO:0000259" key="3">
    <source>
        <dbReference type="SMART" id="SM00507"/>
    </source>
</evidence>